<dbReference type="InterPro" id="IPR013197">
    <property type="entry name" value="RNA_pol_III_RPC82-rel_HTH"/>
</dbReference>
<comment type="subunit">
    <text evidence="3 9">Component of the RNA polymerase III (Pol III) complex consisting of 17 subunits.</text>
</comment>
<comment type="subcellular location">
    <subcellularLocation>
        <location evidence="1 9">Nucleus</location>
    </subcellularLocation>
</comment>
<dbReference type="GO" id="GO:0005666">
    <property type="term" value="C:RNA polymerase III complex"/>
    <property type="evidence" value="ECO:0007669"/>
    <property type="project" value="UniProtKB-UniRule"/>
</dbReference>
<dbReference type="GO" id="GO:0006351">
    <property type="term" value="P:DNA-templated transcription"/>
    <property type="evidence" value="ECO:0007669"/>
    <property type="project" value="InterPro"/>
</dbReference>
<evidence type="ECO:0000256" key="10">
    <source>
        <dbReference type="SAM" id="MobiDB-lite"/>
    </source>
</evidence>
<evidence type="ECO:0000256" key="1">
    <source>
        <dbReference type="ARBA" id="ARBA00004123"/>
    </source>
</evidence>
<evidence type="ECO:0000256" key="6">
    <source>
        <dbReference type="ARBA" id="ARBA00023163"/>
    </source>
</evidence>
<comment type="caution">
    <text evidence="14">The sequence shown here is derived from an EMBL/GenBank/DDBJ whole genome shotgun (WGS) entry which is preliminary data.</text>
</comment>
<reference evidence="14" key="1">
    <citation type="journal article" date="2023" name="Mol. Phylogenet. Evol.">
        <title>Genome-scale phylogeny and comparative genomics of the fungal order Sordariales.</title>
        <authorList>
            <person name="Hensen N."/>
            <person name="Bonometti L."/>
            <person name="Westerberg I."/>
            <person name="Brannstrom I.O."/>
            <person name="Guillou S."/>
            <person name="Cros-Aarteil S."/>
            <person name="Calhoun S."/>
            <person name="Haridas S."/>
            <person name="Kuo A."/>
            <person name="Mondo S."/>
            <person name="Pangilinan J."/>
            <person name="Riley R."/>
            <person name="LaButti K."/>
            <person name="Andreopoulos B."/>
            <person name="Lipzen A."/>
            <person name="Chen C."/>
            <person name="Yan M."/>
            <person name="Daum C."/>
            <person name="Ng V."/>
            <person name="Clum A."/>
            <person name="Steindorff A."/>
            <person name="Ohm R.A."/>
            <person name="Martin F."/>
            <person name="Silar P."/>
            <person name="Natvig D.O."/>
            <person name="Lalanne C."/>
            <person name="Gautier V."/>
            <person name="Ament-Velasquez S.L."/>
            <person name="Kruys A."/>
            <person name="Hutchinson M.I."/>
            <person name="Powell A.J."/>
            <person name="Barry K."/>
            <person name="Miller A.N."/>
            <person name="Grigoriev I.V."/>
            <person name="Debuchy R."/>
            <person name="Gladieux P."/>
            <person name="Hiltunen Thoren M."/>
            <person name="Johannesson H."/>
        </authorList>
    </citation>
    <scope>NUCLEOTIDE SEQUENCE</scope>
    <source>
        <strain evidence="14">CBS 990.96</strain>
    </source>
</reference>
<protein>
    <recommendedName>
        <fullName evidence="4 9">DNA-directed RNA polymerase III subunit RPC3</fullName>
        <shortName evidence="9">RNA polymerase III subunit C3</shortName>
    </recommendedName>
</protein>
<evidence type="ECO:0000259" key="12">
    <source>
        <dbReference type="Pfam" id="PF08221"/>
    </source>
</evidence>
<evidence type="ECO:0000256" key="8">
    <source>
        <dbReference type="ARBA" id="ARBA00025127"/>
    </source>
</evidence>
<feature type="domain" description="RNA polymerase III Rpc82 C -terminal" evidence="11">
    <location>
        <begin position="164"/>
        <end position="471"/>
    </location>
</feature>
<sequence length="639" mass="72631">MISVTKTVAELLSLIIDEMYGELPSRIFSMLLKRGRSTAHDLEQALEMNKSKLRHGLAVLQQYNLLYWHVNAGAQHAFYEANVENAYNLIRAGKILEMIGASYGGPAKDVMQNLLLSGQTRIGDLVAAYQEKIELDNKAKEAAEDPSSYKSPLPVKDTSTLNSVICRLVEADLVDLVHHNSFEPPDDIVERAKKEVTDKHFPTGIRGTKAKIEFDEKLSERLREFRSESKALKRKLEQNGSAAKRRKLAGGVGLLDAEMDPALDLNQVIRINYEKCMVDLRNRRLVQYAADIFSDTTSYVYAEVLKHLTKDISRCRLDPLVDRYKEDDKPAQLTVTTAEILDRVKTSLDLSLGLGKITREKLSRRAAETICPYPPTKNVIIGEAEVQGDASSDEEGPEQSTDDEDFDSDYKPNGINGVNGQAKVDKSKPIVFSRPDQLRQHLLLLAESNQKFVRQCAKDEWTVDFELVMDAMRESEIDLAIENTAGQRGLRLVRILRANGKLDEKALPQVALLPKNEIQRTMHAMHEAGFLNIQEIPREAKADVKKSFFLWYTDLNRAQQNIINKSYKTMSHCLQVLETLRHKEDEVLAHTKRSDVKGHEEEMLKAEFFQRYKRFLQCEKMLLSQVMRVDDLVAVLRDF</sequence>
<evidence type="ECO:0000256" key="3">
    <source>
        <dbReference type="ARBA" id="ARBA00011206"/>
    </source>
</evidence>
<keyword evidence="15" id="KW-1185">Reference proteome</keyword>
<keyword evidence="5 9" id="KW-0240">DNA-directed RNA polymerase</keyword>
<feature type="domain" description="RNA polymerase III subunit RPC82-related helix-turn-helix" evidence="12">
    <location>
        <begin position="11"/>
        <end position="69"/>
    </location>
</feature>
<name>A0AAN7GZB5_9PEZI</name>
<dbReference type="Pfam" id="PF05645">
    <property type="entry name" value="RNA_pol_Rpc82"/>
    <property type="match status" value="1"/>
</dbReference>
<dbReference type="InterPro" id="IPR036388">
    <property type="entry name" value="WH-like_DNA-bd_sf"/>
</dbReference>
<evidence type="ECO:0000313" key="14">
    <source>
        <dbReference type="EMBL" id="KAK4227583.1"/>
    </source>
</evidence>
<dbReference type="GO" id="GO:0003697">
    <property type="term" value="F:single-stranded DNA binding"/>
    <property type="evidence" value="ECO:0007669"/>
    <property type="project" value="UniProtKB-UniRule"/>
</dbReference>
<feature type="compositionally biased region" description="Acidic residues" evidence="10">
    <location>
        <begin position="391"/>
        <end position="407"/>
    </location>
</feature>
<dbReference type="AlphaFoldDB" id="A0AAN7GZB5"/>
<dbReference type="InterPro" id="IPR039748">
    <property type="entry name" value="RPC3"/>
</dbReference>
<comment type="similarity">
    <text evidence="2 9">Belongs to the RNA polymerase beta chain family.</text>
</comment>
<evidence type="ECO:0000259" key="11">
    <source>
        <dbReference type="Pfam" id="PF05645"/>
    </source>
</evidence>
<evidence type="ECO:0000256" key="7">
    <source>
        <dbReference type="ARBA" id="ARBA00023242"/>
    </source>
</evidence>
<evidence type="ECO:0000313" key="15">
    <source>
        <dbReference type="Proteomes" id="UP001301958"/>
    </source>
</evidence>
<evidence type="ECO:0000256" key="9">
    <source>
        <dbReference type="RuleBase" id="RU367076"/>
    </source>
</evidence>
<comment type="function">
    <text evidence="8 9">DNA-dependent RNA polymerase catalyzes the transcription of DNA into RNA using the four ribonucleoside triphosphates as substrates. Specific core component of RNA polymerase III which synthesizes small RNAs, such as 5S rRNA and tRNAs.</text>
</comment>
<evidence type="ECO:0000256" key="4">
    <source>
        <dbReference type="ARBA" id="ARBA00016689"/>
    </source>
</evidence>
<dbReference type="InterPro" id="IPR055207">
    <property type="entry name" value="POLR3C_WHD"/>
</dbReference>
<evidence type="ECO:0000256" key="2">
    <source>
        <dbReference type="ARBA" id="ARBA00006835"/>
    </source>
</evidence>
<evidence type="ECO:0000259" key="13">
    <source>
        <dbReference type="Pfam" id="PF22536"/>
    </source>
</evidence>
<dbReference type="Pfam" id="PF22536">
    <property type="entry name" value="WHD_POLR3C"/>
    <property type="match status" value="1"/>
</dbReference>
<gene>
    <name evidence="14" type="ORF">QBC38DRAFT_455070</name>
</gene>
<evidence type="ECO:0000256" key="5">
    <source>
        <dbReference type="ARBA" id="ARBA00022478"/>
    </source>
</evidence>
<organism evidence="14 15">
    <name type="scientific">Podospora fimiseda</name>
    <dbReference type="NCBI Taxonomy" id="252190"/>
    <lineage>
        <taxon>Eukaryota</taxon>
        <taxon>Fungi</taxon>
        <taxon>Dikarya</taxon>
        <taxon>Ascomycota</taxon>
        <taxon>Pezizomycotina</taxon>
        <taxon>Sordariomycetes</taxon>
        <taxon>Sordariomycetidae</taxon>
        <taxon>Sordariales</taxon>
        <taxon>Podosporaceae</taxon>
        <taxon>Podospora</taxon>
    </lineage>
</organism>
<feature type="domain" description="DNA-directed RNA polymerase III subunit RPC3 winged-helix" evidence="13">
    <location>
        <begin position="480"/>
        <end position="552"/>
    </location>
</feature>
<keyword evidence="6 9" id="KW-0804">Transcription</keyword>
<dbReference type="InterPro" id="IPR008806">
    <property type="entry name" value="RNA_pol_III_Rpc82_C"/>
</dbReference>
<dbReference type="PANTHER" id="PTHR12949:SF0">
    <property type="entry name" value="DNA-DIRECTED RNA POLYMERASE III SUBUNIT RPC3"/>
    <property type="match status" value="1"/>
</dbReference>
<dbReference type="Gene3D" id="1.10.10.10">
    <property type="entry name" value="Winged helix-like DNA-binding domain superfamily/Winged helix DNA-binding domain"/>
    <property type="match status" value="3"/>
</dbReference>
<dbReference type="EMBL" id="MU865329">
    <property type="protein sequence ID" value="KAK4227583.1"/>
    <property type="molecule type" value="Genomic_DNA"/>
</dbReference>
<feature type="region of interest" description="Disordered" evidence="10">
    <location>
        <begin position="387"/>
        <end position="421"/>
    </location>
</feature>
<proteinExistence type="inferred from homology"/>
<dbReference type="Proteomes" id="UP001301958">
    <property type="component" value="Unassembled WGS sequence"/>
</dbReference>
<dbReference type="SUPFAM" id="SSF46785">
    <property type="entry name" value="Winged helix' DNA-binding domain"/>
    <property type="match status" value="1"/>
</dbReference>
<dbReference type="Pfam" id="PF08221">
    <property type="entry name" value="HTH_9"/>
    <property type="match status" value="1"/>
</dbReference>
<reference evidence="14" key="2">
    <citation type="submission" date="2023-05" db="EMBL/GenBank/DDBJ databases">
        <authorList>
            <consortium name="Lawrence Berkeley National Laboratory"/>
            <person name="Steindorff A."/>
            <person name="Hensen N."/>
            <person name="Bonometti L."/>
            <person name="Westerberg I."/>
            <person name="Brannstrom I.O."/>
            <person name="Guillou S."/>
            <person name="Cros-Aarteil S."/>
            <person name="Calhoun S."/>
            <person name="Haridas S."/>
            <person name="Kuo A."/>
            <person name="Mondo S."/>
            <person name="Pangilinan J."/>
            <person name="Riley R."/>
            <person name="Labutti K."/>
            <person name="Andreopoulos B."/>
            <person name="Lipzen A."/>
            <person name="Chen C."/>
            <person name="Yanf M."/>
            <person name="Daum C."/>
            <person name="Ng V."/>
            <person name="Clum A."/>
            <person name="Ohm R."/>
            <person name="Martin F."/>
            <person name="Silar P."/>
            <person name="Natvig D."/>
            <person name="Lalanne C."/>
            <person name="Gautier V."/>
            <person name="Ament-Velasquez S.L."/>
            <person name="Kruys A."/>
            <person name="Hutchinson M.I."/>
            <person name="Powell A.J."/>
            <person name="Barry K."/>
            <person name="Miller A.N."/>
            <person name="Grigoriev I.V."/>
            <person name="Debuchy R."/>
            <person name="Gladieux P."/>
            <person name="Thoren M.H."/>
            <person name="Johannesson H."/>
        </authorList>
    </citation>
    <scope>NUCLEOTIDE SEQUENCE</scope>
    <source>
        <strain evidence="14">CBS 990.96</strain>
    </source>
</reference>
<keyword evidence="7 9" id="KW-0539">Nucleus</keyword>
<accession>A0AAN7GZB5</accession>
<dbReference type="InterPro" id="IPR036390">
    <property type="entry name" value="WH_DNA-bd_sf"/>
</dbReference>
<dbReference type="PANTHER" id="PTHR12949">
    <property type="entry name" value="RNA POLYMERASE III DNA DIRECTED -RELATED"/>
    <property type="match status" value="1"/>
</dbReference>